<evidence type="ECO:0000313" key="2">
    <source>
        <dbReference type="EMBL" id="XBT91713.1"/>
    </source>
</evidence>
<reference evidence="2" key="1">
    <citation type="submission" date="2024-06" db="EMBL/GenBank/DDBJ databases">
        <authorList>
            <person name="Li T."/>
            <person name="Gao R."/>
        </authorList>
    </citation>
    <scope>NUCLEOTIDE SEQUENCE</scope>
    <source>
        <strain evidence="2">ZPR3</strain>
    </source>
</reference>
<proteinExistence type="predicted"/>
<protein>
    <submittedName>
        <fullName evidence="2">Uncharacterized protein</fullName>
    </submittedName>
</protein>
<keyword evidence="1" id="KW-1133">Transmembrane helix</keyword>
<evidence type="ECO:0000256" key="1">
    <source>
        <dbReference type="SAM" id="Phobius"/>
    </source>
</evidence>
<organism evidence="2">
    <name type="scientific">Rhizobium sp. ZPR3</name>
    <dbReference type="NCBI Taxonomy" id="3158967"/>
    <lineage>
        <taxon>Bacteria</taxon>
        <taxon>Pseudomonadati</taxon>
        <taxon>Pseudomonadota</taxon>
        <taxon>Alphaproteobacteria</taxon>
        <taxon>Hyphomicrobiales</taxon>
        <taxon>Rhizobiaceae</taxon>
        <taxon>Rhizobium/Agrobacterium group</taxon>
        <taxon>Rhizobium</taxon>
    </lineage>
</organism>
<keyword evidence="1" id="KW-0812">Transmembrane</keyword>
<dbReference type="RefSeq" id="WP_349956293.1">
    <property type="nucleotide sequence ID" value="NZ_CP157960.1"/>
</dbReference>
<dbReference type="AlphaFoldDB" id="A0AAU7RND2"/>
<keyword evidence="1" id="KW-0472">Membrane</keyword>
<feature type="transmembrane region" description="Helical" evidence="1">
    <location>
        <begin position="114"/>
        <end position="132"/>
    </location>
</feature>
<accession>A0AAU7RND2</accession>
<sequence length="142" mass="16251">MAIDLVCRQFRSHIGCIGELATLAFNQRILMRDTKAIPVGSDRKSLEVDSKSWTGIGTQSESSQASVRSEYFNIDYICRFALWWSLAQVVFRIIEKIASGQFSLSLKYIRADFGFYIFYISFAAIAFVILSLRKMSRNSEKH</sequence>
<name>A0AAU7RND2_9HYPH</name>
<gene>
    <name evidence="2" type="ORF">ABM479_12930</name>
</gene>
<dbReference type="EMBL" id="CP157960">
    <property type="protein sequence ID" value="XBT91713.1"/>
    <property type="molecule type" value="Genomic_DNA"/>
</dbReference>